<dbReference type="InterPro" id="IPR009279">
    <property type="entry name" value="Portal_Mu"/>
</dbReference>
<accession>A0A9Q3YI13</accession>
<evidence type="ECO:0000313" key="2">
    <source>
        <dbReference type="Proteomes" id="UP000726777"/>
    </source>
</evidence>
<gene>
    <name evidence="1" type="ORF">IB292_03600</name>
</gene>
<comment type="caution">
    <text evidence="1">The sequence shown here is derived from an EMBL/GenBank/DDBJ whole genome shotgun (WGS) entry which is preliminary data.</text>
</comment>
<name>A0A9Q3YI13_VIBPH</name>
<reference evidence="1" key="1">
    <citation type="submission" date="2020-09" db="EMBL/GenBank/DDBJ databases">
        <title>Genome sequence of Vibrio parahaemolyticus isolates.</title>
        <authorList>
            <person name="Hammerl J.A."/>
            <person name="Strauch E."/>
        </authorList>
    </citation>
    <scope>NUCLEOTIDE SEQUENCE</scope>
    <source>
        <strain evidence="1">17-VB00146</strain>
    </source>
</reference>
<dbReference type="AlphaFoldDB" id="A0A9Q3YI13"/>
<evidence type="ECO:0000313" key="1">
    <source>
        <dbReference type="EMBL" id="MCC3804117.1"/>
    </source>
</evidence>
<dbReference type="EMBL" id="JACVHL010000003">
    <property type="protein sequence ID" value="MCC3804117.1"/>
    <property type="molecule type" value="Genomic_DNA"/>
</dbReference>
<dbReference type="Pfam" id="PF06074">
    <property type="entry name" value="Portal_Mu"/>
    <property type="match status" value="1"/>
</dbReference>
<sequence>MVTMNKRISTIVDIWGRPIESDVFVEPQTESDARLGQLHRQYADHPSSGLTPARLASIMRDAEQGDLKAQCELAEDMEEKDAHIQSEIGKRRMALQGVDWNIKPPRNATAAEKRDTDMVQEVLEDATWFEDAIFDLSDATLKAFSNLEIEWDYQQKTHYIENVHHRDPSWFKTHPENRNELRLIDGSYEGAALQPFGWISHTAKAKSGYLSRRGLVRVLAWPFLFKNYSVRDLAEFLEIYGLPIRLGKYPEGATEKEKATLLRAVMSIGHNAGGIIPKGMDIDFQNAADGQSDPFMAMISWCEKSQSKAILGGTLTSQADGKTSTNALGNVHNEVRTEIRNFDLMRLAQTLTRDVVYPLYALNGKSYQHPRRHPRLEFEIAEPEDVKALSDSLPGLVSLGMRIPLQWVHDKTQIPMAKDGEEVLGAQTQPEPKSNPSAPVATAKLNAEIETDVNDEQIKRLRSDAAPLLDEMLAPVREMVEGATSLSALRDDILSLQGVIGIDLLADEMAKAMAAAELAGISDVEEGI</sequence>
<protein>
    <submittedName>
        <fullName evidence="1">DUF935 domain-containing protein</fullName>
    </submittedName>
</protein>
<proteinExistence type="predicted"/>
<dbReference type="Proteomes" id="UP000726777">
    <property type="component" value="Unassembled WGS sequence"/>
</dbReference>
<organism evidence="1 2">
    <name type="scientific">Vibrio parahaemolyticus</name>
    <dbReference type="NCBI Taxonomy" id="670"/>
    <lineage>
        <taxon>Bacteria</taxon>
        <taxon>Pseudomonadati</taxon>
        <taxon>Pseudomonadota</taxon>
        <taxon>Gammaproteobacteria</taxon>
        <taxon>Vibrionales</taxon>
        <taxon>Vibrionaceae</taxon>
        <taxon>Vibrio</taxon>
    </lineage>
</organism>